<dbReference type="STRING" id="362413.RC62_4667"/>
<protein>
    <submittedName>
        <fullName evidence="1">Uncharacterized protein</fullName>
    </submittedName>
</protein>
<organism evidence="1 2">
    <name type="scientific">Flavobacterium aquidurense</name>
    <dbReference type="NCBI Taxonomy" id="362413"/>
    <lineage>
        <taxon>Bacteria</taxon>
        <taxon>Pseudomonadati</taxon>
        <taxon>Bacteroidota</taxon>
        <taxon>Flavobacteriia</taxon>
        <taxon>Flavobacteriales</taxon>
        <taxon>Flavobacteriaceae</taxon>
        <taxon>Flavobacterium</taxon>
    </lineage>
</organism>
<dbReference type="PATRIC" id="fig|362413.3.peg.4584"/>
<proteinExistence type="predicted"/>
<comment type="caution">
    <text evidence="1">The sequence shown here is derived from an EMBL/GenBank/DDBJ whole genome shotgun (WGS) entry which is preliminary data.</text>
</comment>
<name>A0A0Q0S6S5_9FLAO</name>
<dbReference type="AlphaFoldDB" id="A0A0Q0S6S5"/>
<evidence type="ECO:0000313" key="1">
    <source>
        <dbReference type="EMBL" id="KQB41290.1"/>
    </source>
</evidence>
<reference evidence="1 2" key="1">
    <citation type="submission" date="2014-09" db="EMBL/GenBank/DDBJ databases">
        <title>Genome sequence of Flavobacterium aquidurense RC62.</title>
        <authorList>
            <person name="Kim J.F."/>
            <person name="Kwak M.-J."/>
        </authorList>
    </citation>
    <scope>NUCLEOTIDE SEQUENCE [LARGE SCALE GENOMIC DNA]</scope>
    <source>
        <strain evidence="1 2">RC62</strain>
    </source>
</reference>
<sequence length="130" mass="14837">MKNYDVKGILLEGKKAVIAVALPEPSRDNIYKIFKIYNISDHKENKIVIHFKDSKGEILEWNENVELFKIDLNQAVTNDAIIIDFTKEINVAFHHQNAELNKTPQEIYKLVFDPIVTPDTTGKGTIREGA</sequence>
<dbReference type="RefSeq" id="WP_055094466.1">
    <property type="nucleotide sequence ID" value="NZ_JRLF01000009.1"/>
</dbReference>
<gene>
    <name evidence="1" type="ORF">RC62_4667</name>
</gene>
<dbReference type="EMBL" id="JRLF01000009">
    <property type="protein sequence ID" value="KQB41290.1"/>
    <property type="molecule type" value="Genomic_DNA"/>
</dbReference>
<dbReference type="OrthoDB" id="1361657at2"/>
<dbReference type="Proteomes" id="UP000050443">
    <property type="component" value="Unassembled WGS sequence"/>
</dbReference>
<accession>A0A0Q0S6S5</accession>
<evidence type="ECO:0000313" key="2">
    <source>
        <dbReference type="Proteomes" id="UP000050443"/>
    </source>
</evidence>